<dbReference type="GO" id="GO:0004475">
    <property type="term" value="F:mannose-1-phosphate guanylyltransferase (GTP) activity"/>
    <property type="evidence" value="ECO:0007669"/>
    <property type="project" value="UniProtKB-EC"/>
</dbReference>
<dbReference type="Pfam" id="PF00483">
    <property type="entry name" value="NTP_transferase"/>
    <property type="match status" value="1"/>
</dbReference>
<organism evidence="12 13">
    <name type="scientific">Thauera sinica</name>
    <dbReference type="NCBI Taxonomy" id="2665146"/>
    <lineage>
        <taxon>Bacteria</taxon>
        <taxon>Pseudomonadati</taxon>
        <taxon>Pseudomonadota</taxon>
        <taxon>Betaproteobacteria</taxon>
        <taxon>Rhodocyclales</taxon>
        <taxon>Zoogloeaceae</taxon>
        <taxon>Thauera</taxon>
    </lineage>
</organism>
<evidence type="ECO:0000256" key="5">
    <source>
        <dbReference type="ARBA" id="ARBA00022741"/>
    </source>
</evidence>
<dbReference type="Gene3D" id="3.90.550.10">
    <property type="entry name" value="Spore Coat Polysaccharide Biosynthesis Protein SpsA, Chain A"/>
    <property type="match status" value="1"/>
</dbReference>
<dbReference type="RefSeq" id="WP_096448359.1">
    <property type="nucleotide sequence ID" value="NZ_JBHSOG010000014.1"/>
</dbReference>
<evidence type="ECO:0000259" key="10">
    <source>
        <dbReference type="Pfam" id="PF01050"/>
    </source>
</evidence>
<comment type="catalytic activity">
    <reaction evidence="7">
        <text>alpha-D-mannose 1-phosphate + GTP + H(+) = GDP-alpha-D-mannose + diphosphate</text>
        <dbReference type="Rhea" id="RHEA:15229"/>
        <dbReference type="ChEBI" id="CHEBI:15378"/>
        <dbReference type="ChEBI" id="CHEBI:33019"/>
        <dbReference type="ChEBI" id="CHEBI:37565"/>
        <dbReference type="ChEBI" id="CHEBI:57527"/>
        <dbReference type="ChEBI" id="CHEBI:58409"/>
        <dbReference type="EC" id="2.7.7.13"/>
    </reaction>
</comment>
<keyword evidence="3 12" id="KW-0808">Transferase</keyword>
<dbReference type="Pfam" id="PF01050">
    <property type="entry name" value="MannoseP_isomer"/>
    <property type="match status" value="1"/>
</dbReference>
<keyword evidence="4 12" id="KW-0548">Nucleotidyltransferase</keyword>
<dbReference type="EMBL" id="JBHSOG010000014">
    <property type="protein sequence ID" value="MFC5768707.1"/>
    <property type="molecule type" value="Genomic_DNA"/>
</dbReference>
<evidence type="ECO:0000313" key="12">
    <source>
        <dbReference type="EMBL" id="MFC5768707.1"/>
    </source>
</evidence>
<keyword evidence="5" id="KW-0547">Nucleotide-binding</keyword>
<sequence length="491" mass="52992">MTIRTVILSGGSGTRLWPASRETYPKQLLPLTSERSLLQETAVRLDGFAAGAVDPEPLVVSNEEYRFIIAEQLRQAGVRSARIVLEPVGRNTAPALALAALAATAEGDDPVLLVMPADHVIADLPAFQRAIAEGAALAGRGSLVTFGIVPDRPETGYGYIRTGAEVAGATTARGLAQFVEKPDAEFAERYVKSGEYFWNSGIFMMKGSVWLRALAHFRPDIAAACRAAFDARRADADFTRVGGAAFEDCPADSIDYAVMEKLGSAPELGQGVVVPLSAGWSDVGAWDALWAVSGKDEDGNVGRGEALFEGSRNTLVYANHRLVAAVGCENMVVVETSDAVMVAHGSRTQDVKKVVARLKAEGRSLTRSHRKVYRPWGWYDSIDHGERFQVKRIVVNPGATLSLQMHHHRAEHWIVVKGTAEVTNGDSVFLLAENESTYIPLGHTHRLANPGKVPLEIIEVQSGAYLGEDDIVRFEDTYGRAPAAPHGNRTA</sequence>
<feature type="domain" description="MannoseP isomerase/GMP-like beta-helix" evidence="11">
    <location>
        <begin position="311"/>
        <end position="358"/>
    </location>
</feature>
<dbReference type="GO" id="GO:0004476">
    <property type="term" value="F:mannose-6-phosphate isomerase activity"/>
    <property type="evidence" value="ECO:0007669"/>
    <property type="project" value="UniProtKB-EC"/>
</dbReference>
<dbReference type="SUPFAM" id="SSF51182">
    <property type="entry name" value="RmlC-like cupins"/>
    <property type="match status" value="1"/>
</dbReference>
<dbReference type="Gene3D" id="2.60.120.10">
    <property type="entry name" value="Jelly Rolls"/>
    <property type="match status" value="1"/>
</dbReference>
<evidence type="ECO:0000256" key="7">
    <source>
        <dbReference type="ARBA" id="ARBA00047343"/>
    </source>
</evidence>
<evidence type="ECO:0000256" key="4">
    <source>
        <dbReference type="ARBA" id="ARBA00022695"/>
    </source>
</evidence>
<evidence type="ECO:0000256" key="2">
    <source>
        <dbReference type="ARBA" id="ARBA00012387"/>
    </source>
</evidence>
<name>A0ABW1AN42_9RHOO</name>
<feature type="domain" description="Nucleotidyl transferase" evidence="9">
    <location>
        <begin position="5"/>
        <end position="297"/>
    </location>
</feature>
<dbReference type="Proteomes" id="UP001595974">
    <property type="component" value="Unassembled WGS sequence"/>
</dbReference>
<reference evidence="13" key="1">
    <citation type="journal article" date="2019" name="Int. J. Syst. Evol. Microbiol.">
        <title>The Global Catalogue of Microorganisms (GCM) 10K type strain sequencing project: providing services to taxonomists for standard genome sequencing and annotation.</title>
        <authorList>
            <consortium name="The Broad Institute Genomics Platform"/>
            <consortium name="The Broad Institute Genome Sequencing Center for Infectious Disease"/>
            <person name="Wu L."/>
            <person name="Ma J."/>
        </authorList>
    </citation>
    <scope>NUCLEOTIDE SEQUENCE [LARGE SCALE GENOMIC DNA]</scope>
    <source>
        <strain evidence="13">SHR3</strain>
    </source>
</reference>
<dbReference type="InterPro" id="IPR014710">
    <property type="entry name" value="RmlC-like_jellyroll"/>
</dbReference>
<comment type="caution">
    <text evidence="12">The sequence shown here is derived from an EMBL/GenBank/DDBJ whole genome shotgun (WGS) entry which is preliminary data.</text>
</comment>
<dbReference type="InterPro" id="IPR029044">
    <property type="entry name" value="Nucleotide-diphossugar_trans"/>
</dbReference>
<keyword evidence="6" id="KW-0342">GTP-binding</keyword>
<accession>A0ABW1AN42</accession>
<dbReference type="InterPro" id="IPR051161">
    <property type="entry name" value="Mannose-6P_isomerase_type2"/>
</dbReference>
<keyword evidence="13" id="KW-1185">Reference proteome</keyword>
<dbReference type="CDD" id="cd02213">
    <property type="entry name" value="cupin_PMI_typeII_C"/>
    <property type="match status" value="1"/>
</dbReference>
<dbReference type="EC" id="2.7.7.13" evidence="2"/>
<dbReference type="Pfam" id="PF22640">
    <property type="entry name" value="ManC_GMP_beta-helix"/>
    <property type="match status" value="1"/>
</dbReference>
<keyword evidence="12" id="KW-0413">Isomerase</keyword>
<evidence type="ECO:0000256" key="6">
    <source>
        <dbReference type="ARBA" id="ARBA00023134"/>
    </source>
</evidence>
<feature type="domain" description="Mannose-6-phosphate isomerase type II C-terminal" evidence="10">
    <location>
        <begin position="362"/>
        <end position="476"/>
    </location>
</feature>
<protein>
    <recommendedName>
        <fullName evidence="2">mannose-1-phosphate guanylyltransferase</fullName>
        <ecNumber evidence="2">2.7.7.13</ecNumber>
    </recommendedName>
</protein>
<dbReference type="PANTHER" id="PTHR46390:SF1">
    <property type="entry name" value="MANNOSE-1-PHOSPHATE GUANYLYLTRANSFERASE"/>
    <property type="match status" value="1"/>
</dbReference>
<evidence type="ECO:0000256" key="1">
    <source>
        <dbReference type="ARBA" id="ARBA00006115"/>
    </source>
</evidence>
<dbReference type="InterPro" id="IPR011051">
    <property type="entry name" value="RmlC_Cupin_sf"/>
</dbReference>
<dbReference type="InterPro" id="IPR005835">
    <property type="entry name" value="NTP_transferase_dom"/>
</dbReference>
<dbReference type="PANTHER" id="PTHR46390">
    <property type="entry name" value="MANNOSE-1-PHOSPHATE GUANYLYLTRANSFERASE"/>
    <property type="match status" value="1"/>
</dbReference>
<dbReference type="InterPro" id="IPR049577">
    <property type="entry name" value="GMPP_N"/>
</dbReference>
<evidence type="ECO:0000259" key="9">
    <source>
        <dbReference type="Pfam" id="PF00483"/>
    </source>
</evidence>
<comment type="similarity">
    <text evidence="1 8">Belongs to the mannose-6-phosphate isomerase type 2 family.</text>
</comment>
<evidence type="ECO:0000259" key="11">
    <source>
        <dbReference type="Pfam" id="PF22640"/>
    </source>
</evidence>
<gene>
    <name evidence="12" type="ORF">ACFPTN_04925</name>
</gene>
<dbReference type="InterPro" id="IPR006375">
    <property type="entry name" value="Man1P_GuaTrfase/Man6P_Isoase"/>
</dbReference>
<evidence type="ECO:0000256" key="3">
    <source>
        <dbReference type="ARBA" id="ARBA00022679"/>
    </source>
</evidence>
<dbReference type="SUPFAM" id="SSF53448">
    <property type="entry name" value="Nucleotide-diphospho-sugar transferases"/>
    <property type="match status" value="1"/>
</dbReference>
<dbReference type="InterPro" id="IPR001538">
    <property type="entry name" value="Man6P_isomerase-2_C"/>
</dbReference>
<dbReference type="NCBIfam" id="TIGR01479">
    <property type="entry name" value="GMP_PMI"/>
    <property type="match status" value="1"/>
</dbReference>
<proteinExistence type="inferred from homology"/>
<dbReference type="CDD" id="cd02509">
    <property type="entry name" value="GDP-M1P_Guanylyltransferase"/>
    <property type="match status" value="1"/>
</dbReference>
<dbReference type="InterPro" id="IPR054566">
    <property type="entry name" value="ManC/GMP-like_b-helix"/>
</dbReference>
<evidence type="ECO:0000256" key="8">
    <source>
        <dbReference type="RuleBase" id="RU004190"/>
    </source>
</evidence>
<evidence type="ECO:0000313" key="13">
    <source>
        <dbReference type="Proteomes" id="UP001595974"/>
    </source>
</evidence>